<dbReference type="Proteomes" id="UP000199073">
    <property type="component" value="Unassembled WGS sequence"/>
</dbReference>
<name>A0A1H0VVL9_9BACT</name>
<feature type="binding site" evidence="5">
    <location>
        <position position="205"/>
    </location>
    <ligand>
        <name>pyruvate</name>
        <dbReference type="ChEBI" id="CHEBI:15361"/>
    </ligand>
</feature>
<dbReference type="RefSeq" id="WP_092226178.1">
    <property type="nucleotide sequence ID" value="NZ_FNJI01000070.1"/>
</dbReference>
<dbReference type="GO" id="GO:0005829">
    <property type="term" value="C:cytosol"/>
    <property type="evidence" value="ECO:0007669"/>
    <property type="project" value="TreeGrafter"/>
</dbReference>
<evidence type="ECO:0000313" key="7">
    <source>
        <dbReference type="Proteomes" id="UP000199073"/>
    </source>
</evidence>
<dbReference type="AlphaFoldDB" id="A0A1H0VVL9"/>
<dbReference type="Pfam" id="PF00701">
    <property type="entry name" value="DHDPS"/>
    <property type="match status" value="1"/>
</dbReference>
<dbReference type="PIRSF" id="PIRSF001365">
    <property type="entry name" value="DHDPS"/>
    <property type="match status" value="1"/>
</dbReference>
<dbReference type="PRINTS" id="PR00146">
    <property type="entry name" value="DHPICSNTHASE"/>
</dbReference>
<keyword evidence="2 3" id="KW-0456">Lyase</keyword>
<dbReference type="PANTHER" id="PTHR12128">
    <property type="entry name" value="DIHYDRODIPICOLINATE SYNTHASE"/>
    <property type="match status" value="1"/>
</dbReference>
<accession>A0A1H0VVL9</accession>
<dbReference type="SUPFAM" id="SSF51569">
    <property type="entry name" value="Aldolase"/>
    <property type="match status" value="1"/>
</dbReference>
<evidence type="ECO:0000313" key="6">
    <source>
        <dbReference type="EMBL" id="SDP82597.1"/>
    </source>
</evidence>
<dbReference type="Gene3D" id="3.20.20.70">
    <property type="entry name" value="Aldolase class I"/>
    <property type="match status" value="1"/>
</dbReference>
<reference evidence="6 7" key="1">
    <citation type="submission" date="2016-10" db="EMBL/GenBank/DDBJ databases">
        <authorList>
            <person name="de Groot N.N."/>
        </authorList>
    </citation>
    <scope>NUCLEOTIDE SEQUENCE [LARGE SCALE GENOMIC DNA]</scope>
    <source>
        <strain evidence="6 7">DSM 12130</strain>
    </source>
</reference>
<feature type="active site" description="Proton donor/acceptor" evidence="4">
    <location>
        <position position="135"/>
    </location>
</feature>
<proteinExistence type="inferred from homology"/>
<dbReference type="GO" id="GO:0008840">
    <property type="term" value="F:4-hydroxy-tetrahydrodipicolinate synthase activity"/>
    <property type="evidence" value="ECO:0007669"/>
    <property type="project" value="TreeGrafter"/>
</dbReference>
<evidence type="ECO:0000256" key="2">
    <source>
        <dbReference type="ARBA" id="ARBA00023239"/>
    </source>
</evidence>
<evidence type="ECO:0000256" key="1">
    <source>
        <dbReference type="ARBA" id="ARBA00007592"/>
    </source>
</evidence>
<evidence type="ECO:0000256" key="5">
    <source>
        <dbReference type="PIRSR" id="PIRSR001365-2"/>
    </source>
</evidence>
<protein>
    <submittedName>
        <fullName evidence="6">4-hydroxy-tetrahydrodipicolinate synthase</fullName>
    </submittedName>
</protein>
<dbReference type="OrthoDB" id="9782828at2"/>
<keyword evidence="7" id="KW-1185">Reference proteome</keyword>
<gene>
    <name evidence="6" type="ORF">SAMN05660330_04273</name>
</gene>
<feature type="binding site" evidence="5">
    <location>
        <position position="47"/>
    </location>
    <ligand>
        <name>pyruvate</name>
        <dbReference type="ChEBI" id="CHEBI:15361"/>
    </ligand>
</feature>
<dbReference type="PANTHER" id="PTHR12128:SF66">
    <property type="entry name" value="4-HYDROXY-2-OXOGLUTARATE ALDOLASE, MITOCHONDRIAL"/>
    <property type="match status" value="1"/>
</dbReference>
<dbReference type="SMART" id="SM01130">
    <property type="entry name" value="DHDPS"/>
    <property type="match status" value="1"/>
</dbReference>
<dbReference type="CDD" id="cd00408">
    <property type="entry name" value="DHDPS-like"/>
    <property type="match status" value="1"/>
</dbReference>
<organism evidence="6 7">
    <name type="scientific">Desulforhopalus singaporensis</name>
    <dbReference type="NCBI Taxonomy" id="91360"/>
    <lineage>
        <taxon>Bacteria</taxon>
        <taxon>Pseudomonadati</taxon>
        <taxon>Thermodesulfobacteriota</taxon>
        <taxon>Desulfobulbia</taxon>
        <taxon>Desulfobulbales</taxon>
        <taxon>Desulfocapsaceae</taxon>
        <taxon>Desulforhopalus</taxon>
    </lineage>
</organism>
<evidence type="ECO:0000256" key="3">
    <source>
        <dbReference type="PIRNR" id="PIRNR001365"/>
    </source>
</evidence>
<sequence>MKELKGTMVVMVTPFTEDGRFDEQGFRSNIDWYIAEGIHGLICTGSTSEFANMDIEEIHRCIDVTVDQAGGRVPVMAGTAANTTKKTIELTQYAQHAGADAALIVSPFYGLPNQDELYEHFKAIGENTDISIMIYNNPWYSGVDILPETVAKIAGSPNIKYIKESTGDIRRVHEIQRLCGNDIDVWCGWEDLAYECFLMDCGGWVCPTANLLPAKCAKLFNLAQDGKYKEAKQCYFELLVFLNYLEAGDLLAKVKSGLNLLRHSGGIPRRPFLPLAEKNIAELKCMLVEAGVLST</sequence>
<dbReference type="EMBL" id="FNJI01000070">
    <property type="protein sequence ID" value="SDP82597.1"/>
    <property type="molecule type" value="Genomic_DNA"/>
</dbReference>
<evidence type="ECO:0000256" key="4">
    <source>
        <dbReference type="PIRSR" id="PIRSR001365-1"/>
    </source>
</evidence>
<feature type="active site" description="Schiff-base intermediate with substrate" evidence="4">
    <location>
        <position position="163"/>
    </location>
</feature>
<comment type="similarity">
    <text evidence="1 3">Belongs to the DapA family.</text>
</comment>
<dbReference type="InterPro" id="IPR013785">
    <property type="entry name" value="Aldolase_TIM"/>
</dbReference>
<dbReference type="InterPro" id="IPR002220">
    <property type="entry name" value="DapA-like"/>
</dbReference>
<dbReference type="STRING" id="91360.SAMN05660330_04273"/>